<evidence type="ECO:0000313" key="1">
    <source>
        <dbReference type="EMBL" id="KAJ0104898.1"/>
    </source>
</evidence>
<evidence type="ECO:0000313" key="2">
    <source>
        <dbReference type="Proteomes" id="UP001164250"/>
    </source>
</evidence>
<name>A0ACC1BYQ8_9ROSI</name>
<protein>
    <submittedName>
        <fullName evidence="1">Uncharacterized protein</fullName>
    </submittedName>
</protein>
<proteinExistence type="predicted"/>
<reference evidence="2" key="1">
    <citation type="journal article" date="2023" name="G3 (Bethesda)">
        <title>Genome assembly and association tests identify interacting loci associated with vigor, precocity, and sex in interspecific pistachio rootstocks.</title>
        <authorList>
            <person name="Palmer W."/>
            <person name="Jacygrad E."/>
            <person name="Sagayaradj S."/>
            <person name="Cavanaugh K."/>
            <person name="Han R."/>
            <person name="Bertier L."/>
            <person name="Beede B."/>
            <person name="Kafkas S."/>
            <person name="Golino D."/>
            <person name="Preece J."/>
            <person name="Michelmore R."/>
        </authorList>
    </citation>
    <scope>NUCLEOTIDE SEQUENCE [LARGE SCALE GENOMIC DNA]</scope>
</reference>
<accession>A0ACC1BYQ8</accession>
<dbReference type="Proteomes" id="UP001164250">
    <property type="component" value="Chromosome 2"/>
</dbReference>
<sequence length="362" mass="41081">MASNNLVPYRCTWVFDVFKNFMGSQEMTRCYLCSREKRCCCRALELVAVLGRTVEDGNVRTRWVKEHISLIAMLKIFPPKQALVYIHHTLRSISSSSISKLSSSPFESPSNLTNAILNSRTPYQALNLFNSSSKKLNPTKYLAPYAAIIHVLTNAKLYSEARCLMKYLTENLLNSRKPHRVCYALFNALNSLRSPKCTPDVFGTLIISFSEMGFIEESLWVYRKIRVLPAIQACNALLNVLVKKGRFDAMWELYEDMLSRGFVAGVVTYGVLIDGCCGEGDVLKARCLFDEMVEKGIKPTVVIYSILIRCLCNESKMMEAESIFRSMRESGVLPNLYTYNALMDGYCKQANMKEHLTCIKTC</sequence>
<organism evidence="1 2">
    <name type="scientific">Pistacia atlantica</name>
    <dbReference type="NCBI Taxonomy" id="434234"/>
    <lineage>
        <taxon>Eukaryota</taxon>
        <taxon>Viridiplantae</taxon>
        <taxon>Streptophyta</taxon>
        <taxon>Embryophyta</taxon>
        <taxon>Tracheophyta</taxon>
        <taxon>Spermatophyta</taxon>
        <taxon>Magnoliopsida</taxon>
        <taxon>eudicotyledons</taxon>
        <taxon>Gunneridae</taxon>
        <taxon>Pentapetalae</taxon>
        <taxon>rosids</taxon>
        <taxon>malvids</taxon>
        <taxon>Sapindales</taxon>
        <taxon>Anacardiaceae</taxon>
        <taxon>Pistacia</taxon>
    </lineage>
</organism>
<keyword evidence="2" id="KW-1185">Reference proteome</keyword>
<dbReference type="EMBL" id="CM047898">
    <property type="protein sequence ID" value="KAJ0104898.1"/>
    <property type="molecule type" value="Genomic_DNA"/>
</dbReference>
<comment type="caution">
    <text evidence="1">The sequence shown here is derived from an EMBL/GenBank/DDBJ whole genome shotgun (WGS) entry which is preliminary data.</text>
</comment>
<gene>
    <name evidence="1" type="ORF">Patl1_18795</name>
</gene>